<dbReference type="PANTHER" id="PTHR13159">
    <property type="entry name" value="RADIAL SPOKEHEAD-RELATED"/>
    <property type="match status" value="1"/>
</dbReference>
<gene>
    <name evidence="7" type="ORF">BSTOLATCC_MIC9647</name>
</gene>
<keyword evidence="3" id="KW-0969">Cilium</keyword>
<evidence type="ECO:0000313" key="7">
    <source>
        <dbReference type="EMBL" id="CAG9313844.1"/>
    </source>
</evidence>
<dbReference type="AlphaFoldDB" id="A0AAU9INT6"/>
<keyword evidence="8" id="KW-1185">Reference proteome</keyword>
<dbReference type="PANTHER" id="PTHR13159:SF0">
    <property type="entry name" value="RADIAL SPOKE HEAD 6 HOMOLOG A"/>
    <property type="match status" value="1"/>
</dbReference>
<evidence type="ECO:0000256" key="5">
    <source>
        <dbReference type="ARBA" id="ARBA00023273"/>
    </source>
</evidence>
<organism evidence="7 8">
    <name type="scientific">Blepharisma stoltei</name>
    <dbReference type="NCBI Taxonomy" id="1481888"/>
    <lineage>
        <taxon>Eukaryota</taxon>
        <taxon>Sar</taxon>
        <taxon>Alveolata</taxon>
        <taxon>Ciliophora</taxon>
        <taxon>Postciliodesmatophora</taxon>
        <taxon>Heterotrichea</taxon>
        <taxon>Heterotrichida</taxon>
        <taxon>Blepharismidae</taxon>
        <taxon>Blepharisma</taxon>
    </lineage>
</organism>
<name>A0AAU9INT6_9CILI</name>
<dbReference type="GO" id="GO:0001534">
    <property type="term" value="C:radial spoke"/>
    <property type="evidence" value="ECO:0007669"/>
    <property type="project" value="InterPro"/>
</dbReference>
<dbReference type="EMBL" id="CAJZBQ010000011">
    <property type="protein sequence ID" value="CAG9313844.1"/>
    <property type="molecule type" value="Genomic_DNA"/>
</dbReference>
<evidence type="ECO:0000256" key="3">
    <source>
        <dbReference type="ARBA" id="ARBA00023069"/>
    </source>
</evidence>
<feature type="compositionally biased region" description="Basic and acidic residues" evidence="6">
    <location>
        <begin position="430"/>
        <end position="452"/>
    </location>
</feature>
<dbReference type="GO" id="GO:0060294">
    <property type="term" value="P:cilium movement involved in cell motility"/>
    <property type="evidence" value="ECO:0007669"/>
    <property type="project" value="InterPro"/>
</dbReference>
<keyword evidence="5" id="KW-0966">Cell projection</keyword>
<evidence type="ECO:0000256" key="6">
    <source>
        <dbReference type="SAM" id="MobiDB-lite"/>
    </source>
</evidence>
<evidence type="ECO:0000256" key="4">
    <source>
        <dbReference type="ARBA" id="ARBA00023212"/>
    </source>
</evidence>
<dbReference type="GO" id="GO:0035082">
    <property type="term" value="P:axoneme assembly"/>
    <property type="evidence" value="ECO:0007669"/>
    <property type="project" value="TreeGrafter"/>
</dbReference>
<evidence type="ECO:0000256" key="2">
    <source>
        <dbReference type="ARBA" id="ARBA00022490"/>
    </source>
</evidence>
<comment type="subcellular location">
    <subcellularLocation>
        <location evidence="1">Cytoplasm</location>
        <location evidence="1">Cytoskeleton</location>
        <location evidence="1">Cilium axoneme</location>
    </subcellularLocation>
</comment>
<proteinExistence type="predicted"/>
<dbReference type="Proteomes" id="UP001162131">
    <property type="component" value="Unassembled WGS sequence"/>
</dbReference>
<evidence type="ECO:0000256" key="1">
    <source>
        <dbReference type="ARBA" id="ARBA00004430"/>
    </source>
</evidence>
<protein>
    <submittedName>
        <fullName evidence="7">Uncharacterized protein</fullName>
    </submittedName>
</protein>
<accession>A0AAU9INT6</accession>
<reference evidence="7" key="1">
    <citation type="submission" date="2021-09" db="EMBL/GenBank/DDBJ databases">
        <authorList>
            <consortium name="AG Swart"/>
            <person name="Singh M."/>
            <person name="Singh A."/>
            <person name="Seah K."/>
            <person name="Emmerich C."/>
        </authorList>
    </citation>
    <scope>NUCLEOTIDE SEQUENCE</scope>
    <source>
        <strain evidence="7">ATCC30299</strain>
    </source>
</reference>
<dbReference type="InterPro" id="IPR006802">
    <property type="entry name" value="Radial_spoke"/>
</dbReference>
<keyword evidence="4" id="KW-0206">Cytoskeleton</keyword>
<evidence type="ECO:0000313" key="8">
    <source>
        <dbReference type="Proteomes" id="UP001162131"/>
    </source>
</evidence>
<comment type="caution">
    <text evidence="7">The sequence shown here is derived from an EMBL/GenBank/DDBJ whole genome shotgun (WGS) entry which is preliminary data.</text>
</comment>
<feature type="region of interest" description="Disordered" evidence="6">
    <location>
        <begin position="425"/>
        <end position="462"/>
    </location>
</feature>
<dbReference type="Pfam" id="PF04712">
    <property type="entry name" value="Radial_spoke"/>
    <property type="match status" value="2"/>
</dbReference>
<sequence>MSDVQEIRSLLHSARGEKGKSVMDLLVQIFAQTIYDNPRDPLANFELVSQEVKENSFRYFIDSKKEKHGGNLEELIKYSAEAQTLIGRPKEENEEGVLVDVAPEPLAHIPDLLEERELLRWAGIDLGEEEALRLQNSLKKLMKDKGAKDIRLWGKISGTEKDYYIVEGNGEGAEEEIERPNDFEKRGEGINTFTYWVADGAFGAWTELPDINPAHIKAAREIRKLFTGRLDAPVISNPHFPGLEKELLRAQIARITHSTVLIQKGLFKTVEDSPAEIEAEEESVTLSTEQLKSLGNWVHQHPNILKCGRVSHMEPEPVDEEIDVEILKAQILEADPLEERLKPLEKDAPLAGFEAAWISRYLGDQQEYEMTFPVKGKVTYAVNLIKSLWWPGAVILQQNGKMIHFYMGDGLKSATRRYYPVTPPFIVEDPVDRQEEKDPYPEKQPEEPKAEGEDVNPGDEED</sequence>
<keyword evidence="2" id="KW-0963">Cytoplasm</keyword>
<feature type="compositionally biased region" description="Acidic residues" evidence="6">
    <location>
        <begin position="453"/>
        <end position="462"/>
    </location>
</feature>